<dbReference type="Pfam" id="PF25164">
    <property type="entry name" value="CoiA_N"/>
    <property type="match status" value="1"/>
</dbReference>
<dbReference type="EMBL" id="JABMCB010000165">
    <property type="protein sequence ID" value="NUU75073.1"/>
    <property type="molecule type" value="Genomic_DNA"/>
</dbReference>
<evidence type="ECO:0000259" key="1">
    <source>
        <dbReference type="Pfam" id="PF25164"/>
    </source>
</evidence>
<evidence type="ECO:0000313" key="2">
    <source>
        <dbReference type="EMBL" id="NUU75073.1"/>
    </source>
</evidence>
<organism evidence="2 3">
    <name type="scientific">Paenibacillus xylanilyticus</name>
    <dbReference type="NCBI Taxonomy" id="248903"/>
    <lineage>
        <taxon>Bacteria</taxon>
        <taxon>Bacillati</taxon>
        <taxon>Bacillota</taxon>
        <taxon>Bacilli</taxon>
        <taxon>Bacillales</taxon>
        <taxon>Paenibacillaceae</taxon>
        <taxon>Paenibacillus</taxon>
    </lineage>
</organism>
<evidence type="ECO:0000313" key="3">
    <source>
        <dbReference type="Proteomes" id="UP000526125"/>
    </source>
</evidence>
<reference evidence="2 3" key="1">
    <citation type="submission" date="2020-05" db="EMBL/GenBank/DDBJ databases">
        <title>Genome Sequencing of Type Strains.</title>
        <authorList>
            <person name="Lemaire J.F."/>
            <person name="Inderbitzin P."/>
            <person name="Gregorio O.A."/>
            <person name="Collins S.B."/>
            <person name="Wespe N."/>
            <person name="Knight-Connoni V."/>
        </authorList>
    </citation>
    <scope>NUCLEOTIDE SEQUENCE [LARGE SCALE GENOMIC DNA]</scope>
    <source>
        <strain evidence="2 3">LMG 21957</strain>
    </source>
</reference>
<protein>
    <submittedName>
        <fullName evidence="2">Competence protein CoiA</fullName>
    </submittedName>
</protein>
<proteinExistence type="predicted"/>
<accession>A0A7Y6BU46</accession>
<keyword evidence="3" id="KW-1185">Reference proteome</keyword>
<gene>
    <name evidence="2" type="ORF">HP552_07445</name>
</gene>
<dbReference type="Proteomes" id="UP000526125">
    <property type="component" value="Unassembled WGS sequence"/>
</dbReference>
<name>A0A7Y6BU46_9BACL</name>
<feature type="domain" description="Competence protein CoiA-like N-terminal" evidence="1">
    <location>
        <begin position="30"/>
        <end position="70"/>
    </location>
</feature>
<dbReference type="InterPro" id="IPR057253">
    <property type="entry name" value="CoiA-like_N"/>
</dbReference>
<comment type="caution">
    <text evidence="2">The sequence shown here is derived from an EMBL/GenBank/DDBJ whole genome shotgun (WGS) entry which is preliminary data.</text>
</comment>
<dbReference type="RefSeq" id="WP_175394926.1">
    <property type="nucleotide sequence ID" value="NZ_JABMCB010000165.1"/>
</dbReference>
<dbReference type="AlphaFoldDB" id="A0A7Y6BU46"/>
<sequence length="438" mass="51606">MYHALYEGKIFNLEEQLNNTLDRKQEIFMLKKRADKGAYTCPHCGASLIVKAGDIRGVFFAHSSGDACELNESYNTYKKQTARESKQHSVMREIVHEVLKNQEKIRTDLHVDFGYIAKATEKWNHYPDIILRNREDELAISILTNVDRSRDSKLTKQIKKRNQYYRDKGLQTIWFIEDQELSLDWGNQVIHLWESEIDLSIKTAEDTQWDAFINGLNNNLPELFDIFGYWRKNSEIKMDTRSLYYIHSTQEGIDFSVHRFIIDELQFPHRAFALSKGYRMSISTALSFNEKLALSDATLEKNDQDTFRQKYDLMKAKWSERNEARLKSQETIHVNHPSSNLATEESNRFINEPAELARQQVASSYSPAITQPAKKMNYTDFKERLIAKLGMTQKQQMHLWHYYVLKRGVKEFDQLWLVAEYLETFDQFEEALNDYLSR</sequence>